<evidence type="ECO:0000313" key="9">
    <source>
        <dbReference type="EMBL" id="OJJ39118.1"/>
    </source>
</evidence>
<dbReference type="SMART" id="SM00826">
    <property type="entry name" value="PKS_DH"/>
    <property type="match status" value="1"/>
</dbReference>
<dbReference type="RefSeq" id="XP_040692794.1">
    <property type="nucleotide sequence ID" value="XM_040829580.1"/>
</dbReference>
<evidence type="ECO:0000256" key="1">
    <source>
        <dbReference type="ARBA" id="ARBA00022450"/>
    </source>
</evidence>
<dbReference type="Pfam" id="PF23114">
    <property type="entry name" value="NAD-bd_HRPKS_sdrA"/>
    <property type="match status" value="1"/>
</dbReference>
<feature type="active site" description="Proton donor; for dehydratase activity" evidence="5">
    <location>
        <position position="1152"/>
    </location>
</feature>
<keyword evidence="2" id="KW-0597">Phosphoprotein</keyword>
<dbReference type="GO" id="GO:0030639">
    <property type="term" value="P:polyketide biosynthetic process"/>
    <property type="evidence" value="ECO:0007669"/>
    <property type="project" value="UniProtKB-ARBA"/>
</dbReference>
<keyword evidence="10" id="KW-1185">Reference proteome</keyword>
<feature type="region of interest" description="N-terminal hotdog fold" evidence="5">
    <location>
        <begin position="923"/>
        <end position="1058"/>
    </location>
</feature>
<protein>
    <submittedName>
        <fullName evidence="9">Uncharacterized protein</fullName>
    </submittedName>
</protein>
<dbReference type="Pfam" id="PF08240">
    <property type="entry name" value="ADH_N"/>
    <property type="match status" value="1"/>
</dbReference>
<dbReference type="InterPro" id="IPR016039">
    <property type="entry name" value="Thiolase-like"/>
</dbReference>
<dbReference type="GO" id="GO:0031177">
    <property type="term" value="F:phosphopantetheine binding"/>
    <property type="evidence" value="ECO:0007669"/>
    <property type="project" value="InterPro"/>
</dbReference>
<dbReference type="PROSITE" id="PS52004">
    <property type="entry name" value="KS3_2"/>
    <property type="match status" value="1"/>
</dbReference>
<dbReference type="CDD" id="cd00833">
    <property type="entry name" value="PKS"/>
    <property type="match status" value="1"/>
</dbReference>
<feature type="region of interest" description="C-terminal hotdog fold" evidence="5">
    <location>
        <begin position="1087"/>
        <end position="1243"/>
    </location>
</feature>
<evidence type="ECO:0000256" key="3">
    <source>
        <dbReference type="ARBA" id="ARBA00022679"/>
    </source>
</evidence>
<dbReference type="InterPro" id="IPR011032">
    <property type="entry name" value="GroES-like_sf"/>
</dbReference>
<dbReference type="GO" id="GO:0004315">
    <property type="term" value="F:3-oxoacyl-[acyl-carrier-protein] synthase activity"/>
    <property type="evidence" value="ECO:0007669"/>
    <property type="project" value="InterPro"/>
</dbReference>
<evidence type="ECO:0000256" key="4">
    <source>
        <dbReference type="ARBA" id="ARBA00023268"/>
    </source>
</evidence>
<dbReference type="PROSITE" id="PS52019">
    <property type="entry name" value="PKS_MFAS_DH"/>
    <property type="match status" value="1"/>
</dbReference>
<dbReference type="Proteomes" id="UP000184383">
    <property type="component" value="Unassembled WGS sequence"/>
</dbReference>
<dbReference type="Gene3D" id="1.10.1200.10">
    <property type="entry name" value="ACP-like"/>
    <property type="match status" value="1"/>
</dbReference>
<dbReference type="GeneID" id="63745428"/>
<dbReference type="Gene3D" id="3.40.50.720">
    <property type="entry name" value="NAD(P)-binding Rossmann-like Domain"/>
    <property type="match status" value="2"/>
</dbReference>
<dbReference type="PROSITE" id="PS00606">
    <property type="entry name" value="KS3_1"/>
    <property type="match status" value="1"/>
</dbReference>
<keyword evidence="4" id="KW-0511">Multifunctional enzyme</keyword>
<dbReference type="InterPro" id="IPR020841">
    <property type="entry name" value="PKS_Beta-ketoAc_synthase_dom"/>
</dbReference>
<dbReference type="Pfam" id="PF08659">
    <property type="entry name" value="KR"/>
    <property type="match status" value="1"/>
</dbReference>
<dbReference type="Pfam" id="PF00109">
    <property type="entry name" value="ketoacyl-synt"/>
    <property type="match status" value="1"/>
</dbReference>
<dbReference type="SUPFAM" id="SSF47336">
    <property type="entry name" value="ACP-like"/>
    <property type="match status" value="1"/>
</dbReference>
<dbReference type="Pfam" id="PF23297">
    <property type="entry name" value="ACP_SdgA_C"/>
    <property type="match status" value="1"/>
</dbReference>
<dbReference type="Gene3D" id="3.40.366.10">
    <property type="entry name" value="Malonyl-Coenzyme A Acyl Carrier Protein, domain 2"/>
    <property type="match status" value="1"/>
</dbReference>
<keyword evidence="1" id="KW-0596">Phosphopantetheine</keyword>
<dbReference type="SMART" id="SM00822">
    <property type="entry name" value="PKS_KR"/>
    <property type="match status" value="1"/>
</dbReference>
<dbReference type="Pfam" id="PF21089">
    <property type="entry name" value="PKS_DH_N"/>
    <property type="match status" value="1"/>
</dbReference>
<feature type="domain" description="PKS/mFAS DH" evidence="8">
    <location>
        <begin position="923"/>
        <end position="1243"/>
    </location>
</feature>
<dbReference type="GO" id="GO:0004312">
    <property type="term" value="F:fatty acid synthase activity"/>
    <property type="evidence" value="ECO:0007669"/>
    <property type="project" value="TreeGrafter"/>
</dbReference>
<dbReference type="PROSITE" id="PS50075">
    <property type="entry name" value="CARRIER"/>
    <property type="match status" value="1"/>
</dbReference>
<evidence type="ECO:0000259" key="6">
    <source>
        <dbReference type="PROSITE" id="PS50075"/>
    </source>
</evidence>
<dbReference type="Pfam" id="PF14765">
    <property type="entry name" value="PS-DH"/>
    <property type="match status" value="1"/>
</dbReference>
<evidence type="ECO:0000256" key="5">
    <source>
        <dbReference type="PROSITE-ProRule" id="PRU01363"/>
    </source>
</evidence>
<dbReference type="STRING" id="1073089.A0A1L9RW95"/>
<dbReference type="Gene3D" id="3.90.180.10">
    <property type="entry name" value="Medium-chain alcohol dehydrogenases, catalytic domain"/>
    <property type="match status" value="1"/>
</dbReference>
<dbReference type="PROSITE" id="PS00012">
    <property type="entry name" value="PHOSPHOPANTETHEINE"/>
    <property type="match status" value="1"/>
</dbReference>
<dbReference type="InterPro" id="IPR013154">
    <property type="entry name" value="ADH-like_N"/>
</dbReference>
<dbReference type="InterPro" id="IPR016036">
    <property type="entry name" value="Malonyl_transacylase_ACP-bd"/>
</dbReference>
<evidence type="ECO:0000259" key="8">
    <source>
        <dbReference type="PROSITE" id="PS52019"/>
    </source>
</evidence>
<dbReference type="SUPFAM" id="SSF53901">
    <property type="entry name" value="Thiolase-like"/>
    <property type="match status" value="1"/>
</dbReference>
<dbReference type="InterPro" id="IPR020807">
    <property type="entry name" value="PKS_DH"/>
</dbReference>
<dbReference type="SMART" id="SM00823">
    <property type="entry name" value="PKS_PP"/>
    <property type="match status" value="1"/>
</dbReference>
<name>A0A1L9RW95_ASPWE</name>
<dbReference type="PANTHER" id="PTHR43775">
    <property type="entry name" value="FATTY ACID SYNTHASE"/>
    <property type="match status" value="1"/>
</dbReference>
<dbReference type="SMART" id="SM00825">
    <property type="entry name" value="PKS_KS"/>
    <property type="match status" value="1"/>
</dbReference>
<dbReference type="Gene3D" id="3.10.129.110">
    <property type="entry name" value="Polyketide synthase dehydratase"/>
    <property type="match status" value="1"/>
</dbReference>
<dbReference type="GO" id="GO:1901336">
    <property type="term" value="P:lactone biosynthetic process"/>
    <property type="evidence" value="ECO:0007669"/>
    <property type="project" value="UniProtKB-ARBA"/>
</dbReference>
<dbReference type="InterPro" id="IPR014031">
    <property type="entry name" value="Ketoacyl_synth_C"/>
</dbReference>
<reference evidence="10" key="1">
    <citation type="journal article" date="2017" name="Genome Biol.">
        <title>Comparative genomics reveals high biological diversity and specific adaptations in the industrially and medically important fungal genus Aspergillus.</title>
        <authorList>
            <person name="de Vries R.P."/>
            <person name="Riley R."/>
            <person name="Wiebenga A."/>
            <person name="Aguilar-Osorio G."/>
            <person name="Amillis S."/>
            <person name="Uchima C.A."/>
            <person name="Anderluh G."/>
            <person name="Asadollahi M."/>
            <person name="Askin M."/>
            <person name="Barry K."/>
            <person name="Battaglia E."/>
            <person name="Bayram O."/>
            <person name="Benocci T."/>
            <person name="Braus-Stromeyer S.A."/>
            <person name="Caldana C."/>
            <person name="Canovas D."/>
            <person name="Cerqueira G.C."/>
            <person name="Chen F."/>
            <person name="Chen W."/>
            <person name="Choi C."/>
            <person name="Clum A."/>
            <person name="Dos Santos R.A."/>
            <person name="Damasio A.R."/>
            <person name="Diallinas G."/>
            <person name="Emri T."/>
            <person name="Fekete E."/>
            <person name="Flipphi M."/>
            <person name="Freyberg S."/>
            <person name="Gallo A."/>
            <person name="Gournas C."/>
            <person name="Habgood R."/>
            <person name="Hainaut M."/>
            <person name="Harispe M.L."/>
            <person name="Henrissat B."/>
            <person name="Hilden K.S."/>
            <person name="Hope R."/>
            <person name="Hossain A."/>
            <person name="Karabika E."/>
            <person name="Karaffa L."/>
            <person name="Karanyi Z."/>
            <person name="Krasevec N."/>
            <person name="Kuo A."/>
            <person name="Kusch H."/>
            <person name="LaButti K."/>
            <person name="Lagendijk E.L."/>
            <person name="Lapidus A."/>
            <person name="Levasseur A."/>
            <person name="Lindquist E."/>
            <person name="Lipzen A."/>
            <person name="Logrieco A.F."/>
            <person name="MacCabe A."/>
            <person name="Maekelae M.R."/>
            <person name="Malavazi I."/>
            <person name="Melin P."/>
            <person name="Meyer V."/>
            <person name="Mielnichuk N."/>
            <person name="Miskei M."/>
            <person name="Molnar A.P."/>
            <person name="Mule G."/>
            <person name="Ngan C.Y."/>
            <person name="Orejas M."/>
            <person name="Orosz E."/>
            <person name="Ouedraogo J.P."/>
            <person name="Overkamp K.M."/>
            <person name="Park H.-S."/>
            <person name="Perrone G."/>
            <person name="Piumi F."/>
            <person name="Punt P.J."/>
            <person name="Ram A.F."/>
            <person name="Ramon A."/>
            <person name="Rauscher S."/>
            <person name="Record E."/>
            <person name="Riano-Pachon D.M."/>
            <person name="Robert V."/>
            <person name="Roehrig J."/>
            <person name="Ruller R."/>
            <person name="Salamov A."/>
            <person name="Salih N.S."/>
            <person name="Samson R.A."/>
            <person name="Sandor E."/>
            <person name="Sanguinetti M."/>
            <person name="Schuetze T."/>
            <person name="Sepcic K."/>
            <person name="Shelest E."/>
            <person name="Sherlock G."/>
            <person name="Sophianopoulou V."/>
            <person name="Squina F.M."/>
            <person name="Sun H."/>
            <person name="Susca A."/>
            <person name="Todd R.B."/>
            <person name="Tsang A."/>
            <person name="Unkles S.E."/>
            <person name="van de Wiele N."/>
            <person name="van Rossen-Uffink D."/>
            <person name="Oliveira J.V."/>
            <person name="Vesth T.C."/>
            <person name="Visser J."/>
            <person name="Yu J.-H."/>
            <person name="Zhou M."/>
            <person name="Andersen M.R."/>
            <person name="Archer D.B."/>
            <person name="Baker S.E."/>
            <person name="Benoit I."/>
            <person name="Brakhage A.A."/>
            <person name="Braus G.H."/>
            <person name="Fischer R."/>
            <person name="Frisvad J.C."/>
            <person name="Goldman G.H."/>
            <person name="Houbraken J."/>
            <person name="Oakley B."/>
            <person name="Pocsi I."/>
            <person name="Scazzocchio C."/>
            <person name="Seiboth B."/>
            <person name="vanKuyk P.A."/>
            <person name="Wortman J."/>
            <person name="Dyer P.S."/>
            <person name="Grigoriev I.V."/>
        </authorList>
    </citation>
    <scope>NUCLEOTIDE SEQUENCE [LARGE SCALE GENOMIC DNA]</scope>
    <source>
        <strain evidence="10">DTO 134E9</strain>
    </source>
</reference>
<dbReference type="InterPro" id="IPR056501">
    <property type="entry name" value="NAD-bd_HRPKS_sdrA"/>
</dbReference>
<evidence type="ECO:0000313" key="10">
    <source>
        <dbReference type="Proteomes" id="UP000184383"/>
    </source>
</evidence>
<dbReference type="SUPFAM" id="SSF51735">
    <property type="entry name" value="NAD(P)-binding Rossmann-fold domains"/>
    <property type="match status" value="2"/>
</dbReference>
<dbReference type="InterPro" id="IPR018201">
    <property type="entry name" value="Ketoacyl_synth_AS"/>
</dbReference>
<dbReference type="CDD" id="cd05195">
    <property type="entry name" value="enoyl_red"/>
    <property type="match status" value="1"/>
</dbReference>
<dbReference type="GO" id="GO:0016491">
    <property type="term" value="F:oxidoreductase activity"/>
    <property type="evidence" value="ECO:0007669"/>
    <property type="project" value="InterPro"/>
</dbReference>
<dbReference type="InterPro" id="IPR049900">
    <property type="entry name" value="PKS_mFAS_DH"/>
</dbReference>
<sequence length="2203" mass="239821">MNGAETNSGDNGAPQPIAIIGYACRLPGHVTSPLDLWELCTRGRSGWCPIPKDRFSFESFHHPNPSKTGTFNPKGGYFLDEDIARFDAPFFNLTVQEAISMDPQQRLLLECSYEALESAGVPKEDLAGRNVGVFVGGNFADYELNNVRDVETIPLYQATGCAPSLQSNRLSYFFNLRGPSLTVDTACSSSLVALHYAVQSLRSGESKEAIVGGCRLNIVPDLFVSMSMSQLFNDDGKTFAFEERAKSGFARGEGAGVVVLKPLDAALRDRDPIRAVIANSGVNQDGRTKGITLPNGDAQEELIRRVYREAYLNPEECGFAEMHGTGTKAGDPIEAAGVYRALGQGRSPENPLYIGSVKSNVGHLEGASGVVAIIKAAMMLERGLILPNADFRRPNPNIPLDEWNMAVATTRPWPRGKKYASVSNYGFGGTNAHVVLQRPPLPAAAPKDDVGMDPKRKLFLISANDKDSLRERIKDYGIYFEQHPEVFEKALVGNFAYTVGNKMSNLSYRVAVSATSLNELGIRLAQMKVNPGRVLGAPTITFVFTGQGAQWAQMGIPLMQEYPVFASSLERADHWLQNLGADFSLVEVLQKDTDTSEINFPHLSQPACTALQIALVDLLQSWCISPTSVMGHSSGEISAAYAAGVYDLEAAMTLAYRRGQTTQLLKQSFPDLKGTMIAVGAGYETVKPMLKSLRGYATVACVNSPSSVTVSGDVPAIDELERALQSKQLFNRRLKIDVAYHSDHMKYVGETYLRSIEAIHPSSSSTATFYSSVTGEIAHPSDLGPAYWVRNLTSPVLFPHALGKICANESSRPNLIVEVGPHSALKGPIMDTLKNLGPAASKIGYCPTVVRNADPVQSILDTATAAYVRGAVLNMTNINFPCTGAQNRSFLTDLPRYPWQHGVRYWHEGRIAQKHTTRDGTRNDILGLMANYSNDLEPTWRNILRLDDVPWLRDHKMQGMTVYPLAGFLSMAIEAAQRRAAQHDIQFSHYELREVLVGSALVLTDDTDVETTISLQPYAEGTRGTSDTWDEFRIHSWNTKRGWTEHCSGMVRVRAAPKQQAVVVSSATETEHNHIKTQISKVQAAATYKIDSQHMYQVLTDLGAGYGGTFQGIENCFADPYHSRADLYIRDTKSAMPKEFETPLVVHPAFLDGLLHLVWPILGQGRMELDTLYMPTMIKHMSITRHVPSAAGESVKVYGKGKPSQPVVEPTKFDLFATPKGSTEALIAMEGLVMTPIRDSGAGAGEEARKLCYKFQWQTLPEPESSINGEVETNGHVTSNGQSKTNGETLANGYVHVNGNDSIENPQDILITQFGEPDGIADQLNGLIDSAPFPWRPSISELDKLNSTQKHVIVLQTGASSLRDLTPDLFESIKKTLLDASHVLWVYRTDMPDAQMSVGLARTLRSERMAKIATLGLNPEDLKQPAEPVFAAMDALWPVDGTEACRDFEFKSKDSQLLVLRAVEDDAANSFVHSETHDLTISSQPFSQPDRRLKIQIGSLGALDSLYFVDDEPNPLGDDDIEFEVKATGLNFKDIVVSMGQLAQPYIGIECTGVISSVGANVKDLKVGQRVMAMPHGGFSTYARCRGTSAVPIPASMCFEVAATVPVVFCTAYYALFDLGKLIPGERVLIHAGAGGVGQAAIMLAQMIDADIFVTVGSPEKKEFLMSQYCIPEDRIFYSRDTSFARGIRRATNGEGVDVVVNSLAGDLLRETWESLAPFGRFIEIGKADITKNTRLDMLPFEYNVTFSSVDLTKVAQYKPQLMKRLLNDVCRLFTYRAVKPISPVTTFPISDIETAFRTLQTGKSMGKIVVCPHPGDQIKAVTPKSSSAALRPDASYILIGGTGGLGRSMAKWMSSKGARNIVLVSRKASVNDKVQGLIDELATKGTRVIVKACDVGSRQSVESLVKEQMKDLPPVRGVVHGAMVLRDMLFENMTLDDFQAVTAGKVEGAWNLHYALAESPVDFFIALSSVAGVVGNRGQAAYSAANVFLDGFMEYRRGLGLPGTSIDLAAIRDVGYLADIDSKRREEVLKNLGSSTVDESEVLALLAAAISGNLDKSCSGQCITGLSLADSLETFWAQDAKFSVLYEAAKAQQGDSANRDGPAVPLQVLLRKASSKEEALQACYEALAAKLAQVLVISLEDMDGSITVASLGLDSLVAIEIRNWIAREANANVQVLELLSSGSLMALAEMIVSKSPACTLNE</sequence>
<feature type="active site" description="Proton acceptor; for dehydratase activity" evidence="5">
    <location>
        <position position="955"/>
    </location>
</feature>
<dbReference type="OrthoDB" id="329835at2759"/>
<dbReference type="PANTHER" id="PTHR43775:SF13">
    <property type="entry name" value="POLYKETIDE SYNTHASE 1"/>
    <property type="match status" value="1"/>
</dbReference>
<dbReference type="InterPro" id="IPR020843">
    <property type="entry name" value="ER"/>
</dbReference>
<dbReference type="InterPro" id="IPR036736">
    <property type="entry name" value="ACP-like_sf"/>
</dbReference>
<dbReference type="Pfam" id="PF00698">
    <property type="entry name" value="Acyl_transf_1"/>
    <property type="match status" value="1"/>
</dbReference>
<dbReference type="InterPro" id="IPR014043">
    <property type="entry name" value="Acyl_transferase_dom"/>
</dbReference>
<dbReference type="InterPro" id="IPR009081">
    <property type="entry name" value="PP-bd_ACP"/>
</dbReference>
<dbReference type="InterPro" id="IPR049552">
    <property type="entry name" value="PKS_DH_N"/>
</dbReference>
<dbReference type="GO" id="GO:0006633">
    <property type="term" value="P:fatty acid biosynthetic process"/>
    <property type="evidence" value="ECO:0007669"/>
    <property type="project" value="InterPro"/>
</dbReference>
<dbReference type="InterPro" id="IPR050091">
    <property type="entry name" value="PKS_NRPS_Biosynth_Enz"/>
</dbReference>
<dbReference type="SUPFAM" id="SSF52151">
    <property type="entry name" value="FabD/lysophospholipase-like"/>
    <property type="match status" value="1"/>
</dbReference>
<evidence type="ECO:0000259" key="7">
    <source>
        <dbReference type="PROSITE" id="PS52004"/>
    </source>
</evidence>
<keyword evidence="3" id="KW-0808">Transferase</keyword>
<dbReference type="InterPro" id="IPR020806">
    <property type="entry name" value="PKS_PP-bd"/>
</dbReference>
<gene>
    <name evidence="9" type="ORF">ASPWEDRAFT_149949</name>
</gene>
<dbReference type="InterPro" id="IPR042104">
    <property type="entry name" value="PKS_dehydratase_sf"/>
</dbReference>
<feature type="domain" description="Carrier" evidence="6">
    <location>
        <begin position="2119"/>
        <end position="2196"/>
    </location>
</feature>
<dbReference type="InterPro" id="IPR057326">
    <property type="entry name" value="KR_dom"/>
</dbReference>
<dbReference type="SMART" id="SM00829">
    <property type="entry name" value="PKS_ER"/>
    <property type="match status" value="1"/>
</dbReference>
<dbReference type="InterPro" id="IPR036291">
    <property type="entry name" value="NAD(P)-bd_dom_sf"/>
</dbReference>
<dbReference type="FunFam" id="3.40.50.720:FF:000209">
    <property type="entry name" value="Polyketide synthase Pks12"/>
    <property type="match status" value="1"/>
</dbReference>
<dbReference type="Pfam" id="PF16197">
    <property type="entry name" value="KAsynt_C_assoc"/>
    <property type="match status" value="1"/>
</dbReference>
<dbReference type="InterPro" id="IPR013968">
    <property type="entry name" value="PKS_KR"/>
</dbReference>
<dbReference type="InterPro" id="IPR016035">
    <property type="entry name" value="Acyl_Trfase/lysoPLipase"/>
</dbReference>
<dbReference type="VEuPathDB" id="FungiDB:ASPWEDRAFT_149949"/>
<dbReference type="Pfam" id="PF13602">
    <property type="entry name" value="ADH_zinc_N_2"/>
    <property type="match status" value="1"/>
</dbReference>
<dbReference type="SUPFAM" id="SSF50129">
    <property type="entry name" value="GroES-like"/>
    <property type="match status" value="1"/>
</dbReference>
<organism evidence="9 10">
    <name type="scientific">Aspergillus wentii DTO 134E9</name>
    <dbReference type="NCBI Taxonomy" id="1073089"/>
    <lineage>
        <taxon>Eukaryota</taxon>
        <taxon>Fungi</taxon>
        <taxon>Dikarya</taxon>
        <taxon>Ascomycota</taxon>
        <taxon>Pezizomycotina</taxon>
        <taxon>Eurotiomycetes</taxon>
        <taxon>Eurotiomycetidae</taxon>
        <taxon>Eurotiales</taxon>
        <taxon>Aspergillaceae</taxon>
        <taxon>Aspergillus</taxon>
        <taxon>Aspergillus subgen. Cremei</taxon>
    </lineage>
</organism>
<accession>A0A1L9RW95</accession>
<evidence type="ECO:0000256" key="2">
    <source>
        <dbReference type="ARBA" id="ARBA00022553"/>
    </source>
</evidence>
<dbReference type="InterPro" id="IPR006162">
    <property type="entry name" value="Ppantetheine_attach_site"/>
</dbReference>
<proteinExistence type="predicted"/>
<dbReference type="Pfam" id="PF02801">
    <property type="entry name" value="Ketoacyl-synt_C"/>
    <property type="match status" value="1"/>
</dbReference>
<dbReference type="InterPro" id="IPR049551">
    <property type="entry name" value="PKS_DH_C"/>
</dbReference>
<dbReference type="InterPro" id="IPR014030">
    <property type="entry name" value="Ketoacyl_synth_N"/>
</dbReference>
<dbReference type="InterPro" id="IPR032821">
    <property type="entry name" value="PKS_assoc"/>
</dbReference>
<dbReference type="SMART" id="SM00827">
    <property type="entry name" value="PKS_AT"/>
    <property type="match status" value="1"/>
</dbReference>
<feature type="domain" description="Ketosynthase family 3 (KS3)" evidence="7">
    <location>
        <begin position="14"/>
        <end position="438"/>
    </location>
</feature>
<dbReference type="Gene3D" id="3.40.47.10">
    <property type="match status" value="1"/>
</dbReference>
<dbReference type="InterPro" id="IPR001227">
    <property type="entry name" value="Ac_transferase_dom_sf"/>
</dbReference>
<dbReference type="EMBL" id="KV878210">
    <property type="protein sequence ID" value="OJJ39118.1"/>
    <property type="molecule type" value="Genomic_DNA"/>
</dbReference>
<dbReference type="SUPFAM" id="SSF55048">
    <property type="entry name" value="Probable ACP-binding domain of malonyl-CoA ACP transacylase"/>
    <property type="match status" value="1"/>
</dbReference>